<dbReference type="EMBL" id="AOFD01000033">
    <property type="protein sequence ID" value="ELT44005.1"/>
    <property type="molecule type" value="Genomic_DNA"/>
</dbReference>
<keyword evidence="2" id="KW-1185">Reference proteome</keyword>
<reference evidence="2" key="1">
    <citation type="journal article" date="2013" name="Genome Announc.">
        <title>Draft Genome Sequence of the 2-Chloro-4-Nitrophenol-Degrading Bacterium Arthrobacter sp. Strain SJCon.</title>
        <authorList>
            <person name="Vikram S."/>
            <person name="Kumar S."/>
            <person name="Vaidya B."/>
            <person name="Pinnaka A.K."/>
            <person name="Raghava G.P."/>
        </authorList>
    </citation>
    <scope>NUCLEOTIDE SEQUENCE [LARGE SCALE GENOMIC DNA]</scope>
    <source>
        <strain evidence="2">SJCon</strain>
    </source>
</reference>
<organism evidence="1 2">
    <name type="scientific">Arthrobacter nitrophenolicus</name>
    <dbReference type="NCBI Taxonomy" id="683150"/>
    <lineage>
        <taxon>Bacteria</taxon>
        <taxon>Bacillati</taxon>
        <taxon>Actinomycetota</taxon>
        <taxon>Actinomycetes</taxon>
        <taxon>Micrococcales</taxon>
        <taxon>Micrococcaceae</taxon>
        <taxon>Arthrobacter</taxon>
    </lineage>
</organism>
<comment type="caution">
    <text evidence="1">The sequence shown here is derived from an EMBL/GenBank/DDBJ whole genome shotgun (WGS) entry which is preliminary data.</text>
</comment>
<dbReference type="AlphaFoldDB" id="L8TQ83"/>
<dbReference type="Proteomes" id="UP000011189">
    <property type="component" value="Unassembled WGS sequence"/>
</dbReference>
<gene>
    <name evidence="1" type="ORF">G205_14758</name>
</gene>
<sequence>MQLRRRELEDACNLGELQLAGLERCQFGNLAGVQCLALEVAGLDDQLLVGLGKIRQALGSGNCVTLDERDCSGAGKLAVECFDAGFLGCNGGQGVLDDRELGVLAERNTQLLELCNGEPAVFGQDSGVRFLEIVSDLSYC</sequence>
<name>L8TQ83_9MICC</name>
<protein>
    <submittedName>
        <fullName evidence="1">Uncharacterized protein</fullName>
    </submittedName>
</protein>
<accession>L8TQ83</accession>
<proteinExistence type="predicted"/>
<evidence type="ECO:0000313" key="1">
    <source>
        <dbReference type="EMBL" id="ELT44005.1"/>
    </source>
</evidence>
<evidence type="ECO:0000313" key="2">
    <source>
        <dbReference type="Proteomes" id="UP000011189"/>
    </source>
</evidence>